<gene>
    <name evidence="2" type="ordered locus">MTR_1g061520</name>
    <name evidence="3" type="ORF">MtrunA17_Chr1g0179451</name>
</gene>
<dbReference type="EMBL" id="CM001217">
    <property type="protein sequence ID" value="AES60636.1"/>
    <property type="molecule type" value="Genomic_DNA"/>
</dbReference>
<accession>G7I9B0</accession>
<evidence type="ECO:0000313" key="3">
    <source>
        <dbReference type="EMBL" id="RHN79634.1"/>
    </source>
</evidence>
<reference evidence="4" key="3">
    <citation type="submission" date="2015-04" db="UniProtKB">
        <authorList>
            <consortium name="EnsemblPlants"/>
        </authorList>
    </citation>
    <scope>IDENTIFICATION</scope>
    <source>
        <strain evidence="4">cv. Jemalong A17</strain>
    </source>
</reference>
<protein>
    <submittedName>
        <fullName evidence="2">Transmembrane protein, putative</fullName>
    </submittedName>
</protein>
<keyword evidence="1" id="KW-1133">Transmembrane helix</keyword>
<keyword evidence="1 2" id="KW-0812">Transmembrane</keyword>
<feature type="transmembrane region" description="Helical" evidence="1">
    <location>
        <begin position="84"/>
        <end position="105"/>
    </location>
</feature>
<evidence type="ECO:0000313" key="4">
    <source>
        <dbReference type="EnsemblPlants" id="AES60636"/>
    </source>
</evidence>
<organism evidence="2 5">
    <name type="scientific">Medicago truncatula</name>
    <name type="common">Barrel medic</name>
    <name type="synonym">Medicago tribuloides</name>
    <dbReference type="NCBI Taxonomy" id="3880"/>
    <lineage>
        <taxon>Eukaryota</taxon>
        <taxon>Viridiplantae</taxon>
        <taxon>Streptophyta</taxon>
        <taxon>Embryophyta</taxon>
        <taxon>Tracheophyta</taxon>
        <taxon>Spermatophyta</taxon>
        <taxon>Magnoliopsida</taxon>
        <taxon>eudicotyledons</taxon>
        <taxon>Gunneridae</taxon>
        <taxon>Pentapetalae</taxon>
        <taxon>rosids</taxon>
        <taxon>fabids</taxon>
        <taxon>Fabales</taxon>
        <taxon>Fabaceae</taxon>
        <taxon>Papilionoideae</taxon>
        <taxon>50 kb inversion clade</taxon>
        <taxon>NPAAA clade</taxon>
        <taxon>Hologalegina</taxon>
        <taxon>IRL clade</taxon>
        <taxon>Trifolieae</taxon>
        <taxon>Medicago</taxon>
    </lineage>
</organism>
<sequence>MEQPSASPLVTILSALISSRGWVLGVFLFFRWLRRRLDFFNIVACGCGCFQGGFWWSLHLLCTVFMVCFSGVICSFYGCFRDSFWWVKFFLWWIGGDSVVVMGWIGGG</sequence>
<evidence type="ECO:0000313" key="5">
    <source>
        <dbReference type="Proteomes" id="UP000002051"/>
    </source>
</evidence>
<keyword evidence="1" id="KW-0472">Membrane</keyword>
<dbReference type="EMBL" id="PSQE01000001">
    <property type="protein sequence ID" value="RHN79634.1"/>
    <property type="molecule type" value="Genomic_DNA"/>
</dbReference>
<reference evidence="2 5" key="1">
    <citation type="journal article" date="2011" name="Nature">
        <title>The Medicago genome provides insight into the evolution of rhizobial symbioses.</title>
        <authorList>
            <person name="Young N.D."/>
            <person name="Debelle F."/>
            <person name="Oldroyd G.E."/>
            <person name="Geurts R."/>
            <person name="Cannon S.B."/>
            <person name="Udvardi M.K."/>
            <person name="Benedito V.A."/>
            <person name="Mayer K.F."/>
            <person name="Gouzy J."/>
            <person name="Schoof H."/>
            <person name="Van de Peer Y."/>
            <person name="Proost S."/>
            <person name="Cook D.R."/>
            <person name="Meyers B.C."/>
            <person name="Spannagl M."/>
            <person name="Cheung F."/>
            <person name="De Mita S."/>
            <person name="Krishnakumar V."/>
            <person name="Gundlach H."/>
            <person name="Zhou S."/>
            <person name="Mudge J."/>
            <person name="Bharti A.K."/>
            <person name="Murray J.D."/>
            <person name="Naoumkina M.A."/>
            <person name="Rosen B."/>
            <person name="Silverstein K.A."/>
            <person name="Tang H."/>
            <person name="Rombauts S."/>
            <person name="Zhao P.X."/>
            <person name="Zhou P."/>
            <person name="Barbe V."/>
            <person name="Bardou P."/>
            <person name="Bechner M."/>
            <person name="Bellec A."/>
            <person name="Berger A."/>
            <person name="Berges H."/>
            <person name="Bidwell S."/>
            <person name="Bisseling T."/>
            <person name="Choisne N."/>
            <person name="Couloux A."/>
            <person name="Denny R."/>
            <person name="Deshpande S."/>
            <person name="Dai X."/>
            <person name="Doyle J.J."/>
            <person name="Dudez A.M."/>
            <person name="Farmer A.D."/>
            <person name="Fouteau S."/>
            <person name="Franken C."/>
            <person name="Gibelin C."/>
            <person name="Gish J."/>
            <person name="Goldstein S."/>
            <person name="Gonzalez A.J."/>
            <person name="Green P.J."/>
            <person name="Hallab A."/>
            <person name="Hartog M."/>
            <person name="Hua A."/>
            <person name="Humphray S.J."/>
            <person name="Jeong D.H."/>
            <person name="Jing Y."/>
            <person name="Jocker A."/>
            <person name="Kenton S.M."/>
            <person name="Kim D.J."/>
            <person name="Klee K."/>
            <person name="Lai H."/>
            <person name="Lang C."/>
            <person name="Lin S."/>
            <person name="Macmil S.L."/>
            <person name="Magdelenat G."/>
            <person name="Matthews L."/>
            <person name="McCorrison J."/>
            <person name="Monaghan E.L."/>
            <person name="Mun J.H."/>
            <person name="Najar F.Z."/>
            <person name="Nicholson C."/>
            <person name="Noirot C."/>
            <person name="O'Bleness M."/>
            <person name="Paule C.R."/>
            <person name="Poulain J."/>
            <person name="Prion F."/>
            <person name="Qin B."/>
            <person name="Qu C."/>
            <person name="Retzel E.F."/>
            <person name="Riddle C."/>
            <person name="Sallet E."/>
            <person name="Samain S."/>
            <person name="Samson N."/>
            <person name="Sanders I."/>
            <person name="Saurat O."/>
            <person name="Scarpelli C."/>
            <person name="Schiex T."/>
            <person name="Segurens B."/>
            <person name="Severin A.J."/>
            <person name="Sherrier D.J."/>
            <person name="Shi R."/>
            <person name="Sims S."/>
            <person name="Singer S.R."/>
            <person name="Sinharoy S."/>
            <person name="Sterck L."/>
            <person name="Viollet A."/>
            <person name="Wang B.B."/>
            <person name="Wang K."/>
            <person name="Wang M."/>
            <person name="Wang X."/>
            <person name="Warfsmann J."/>
            <person name="Weissenbach J."/>
            <person name="White D.D."/>
            <person name="White J.D."/>
            <person name="Wiley G.B."/>
            <person name="Wincker P."/>
            <person name="Xing Y."/>
            <person name="Yang L."/>
            <person name="Yao Z."/>
            <person name="Ying F."/>
            <person name="Zhai J."/>
            <person name="Zhou L."/>
            <person name="Zuber A."/>
            <person name="Denarie J."/>
            <person name="Dixon R.A."/>
            <person name="May G.D."/>
            <person name="Schwartz D.C."/>
            <person name="Rogers J."/>
            <person name="Quetier F."/>
            <person name="Town C.D."/>
            <person name="Roe B.A."/>
        </authorList>
    </citation>
    <scope>NUCLEOTIDE SEQUENCE [LARGE SCALE GENOMIC DNA]</scope>
    <source>
        <strain evidence="2">A17</strain>
        <strain evidence="4 5">cv. Jemalong A17</strain>
    </source>
</reference>
<reference evidence="3" key="4">
    <citation type="journal article" date="2018" name="Nat. Plants">
        <title>Whole-genome landscape of Medicago truncatula symbiotic genes.</title>
        <authorList>
            <person name="Pecrix Y."/>
            <person name="Gamas P."/>
            <person name="Carrere S."/>
        </authorList>
    </citation>
    <scope>NUCLEOTIDE SEQUENCE</scope>
    <source>
        <tissue evidence="3">Leaves</tissue>
    </source>
</reference>
<dbReference type="Gramene" id="rna3451">
    <property type="protein sequence ID" value="RHN79634.1"/>
    <property type="gene ID" value="gene3451"/>
</dbReference>
<evidence type="ECO:0000313" key="2">
    <source>
        <dbReference type="EMBL" id="AES60636.1"/>
    </source>
</evidence>
<keyword evidence="5" id="KW-1185">Reference proteome</keyword>
<name>G7I9B0_MEDTR</name>
<dbReference type="Proteomes" id="UP000002051">
    <property type="component" value="Unassembled WGS sequence"/>
</dbReference>
<proteinExistence type="predicted"/>
<feature type="transmembrane region" description="Helical" evidence="1">
    <location>
        <begin position="12"/>
        <end position="33"/>
    </location>
</feature>
<dbReference type="EnsemblPlants" id="AES60636">
    <property type="protein sequence ID" value="AES60636"/>
    <property type="gene ID" value="MTR_1g061520"/>
</dbReference>
<dbReference type="PaxDb" id="3880-AES60636"/>
<reference evidence="2 5" key="2">
    <citation type="journal article" date="2014" name="BMC Genomics">
        <title>An improved genome release (version Mt4.0) for the model legume Medicago truncatula.</title>
        <authorList>
            <person name="Tang H."/>
            <person name="Krishnakumar V."/>
            <person name="Bidwell S."/>
            <person name="Rosen B."/>
            <person name="Chan A."/>
            <person name="Zhou S."/>
            <person name="Gentzbittel L."/>
            <person name="Childs K.L."/>
            <person name="Yandell M."/>
            <person name="Gundlach H."/>
            <person name="Mayer K.F."/>
            <person name="Schwartz D.C."/>
            <person name="Town C.D."/>
        </authorList>
    </citation>
    <scope>GENOME REANNOTATION</scope>
    <source>
        <strain evidence="4 5">cv. Jemalong A17</strain>
    </source>
</reference>
<dbReference type="HOGENOM" id="CLU_2200830_0_0_1"/>
<evidence type="ECO:0000256" key="1">
    <source>
        <dbReference type="SAM" id="Phobius"/>
    </source>
</evidence>
<dbReference type="AlphaFoldDB" id="G7I9B0"/>
<dbReference type="Proteomes" id="UP000265566">
    <property type="component" value="Chromosome 1"/>
</dbReference>
<feature type="transmembrane region" description="Helical" evidence="1">
    <location>
        <begin position="54"/>
        <end position="78"/>
    </location>
</feature>